<name>A0A174NH70_9FIRM</name>
<dbReference type="EMBL" id="CZBE01000005">
    <property type="protein sequence ID" value="CUP46601.1"/>
    <property type="molecule type" value="Genomic_DNA"/>
</dbReference>
<dbReference type="Pfam" id="PF12897">
    <property type="entry name" value="Asp_aminotransf"/>
    <property type="match status" value="1"/>
</dbReference>
<reference evidence="5" key="2">
    <citation type="submission" date="2017-04" db="EMBL/GenBank/DDBJ databases">
        <title>Function of individual gut microbiota members based on whole genome sequencing of pure cultures obtained from chicken caecum.</title>
        <authorList>
            <person name="Medvecky M."/>
            <person name="Cejkova D."/>
            <person name="Polansky O."/>
            <person name="Karasova D."/>
            <person name="Kubasova T."/>
            <person name="Cizek A."/>
            <person name="Rychlik I."/>
        </authorList>
    </citation>
    <scope>NUCLEOTIDE SEQUENCE [LARGE SCALE GENOMIC DNA]</scope>
    <source>
        <strain evidence="5">An175</strain>
    </source>
</reference>
<sequence length="428" mass="47680">MSLFSELSRNELEKLHTELLGQYEDYQGRNLRLDMSRGKPSPDQLNLVSGMLDVVNSTASPLSADGVDCRNYGDFDGIPECKAIFCDMLGVSFDELFICGNSSLSIMYDAIGKMVLHGVRPGATPWCKLDRVKFLCPVPGYDRHFAITERYGIEMIPVDMTPEGPDMDTVERLAASDASIKGIWCVPKYSNPDGITYSDETVRRFARMKTAADDFMIMWDNAYAVHDLHPEHRDTLINILDECKKAGDPNRVMIFASTSKITYAGAGIAVFACAQEVMERMKKLLTIQTIGFDKMNMLRHARYFKNLDGIMAHMDKQAELLRPKFKTVLDAFERELGGKGVAEWINPNGGYFISLNVMDGCAKRVVQLCKDAGVVLTSAGSTYPYGDDPHDRNIRIAPTYPSIPELECAVSLLCVCTKLAAVEKLLRS</sequence>
<evidence type="ECO:0000313" key="4">
    <source>
        <dbReference type="Proteomes" id="UP000095765"/>
    </source>
</evidence>
<dbReference type="Gene3D" id="3.40.640.10">
    <property type="entry name" value="Type I PLP-dependent aspartate aminotransferase-like (Major domain)"/>
    <property type="match status" value="1"/>
</dbReference>
<dbReference type="InterPro" id="IPR015422">
    <property type="entry name" value="PyrdxlP-dep_Trfase_small"/>
</dbReference>
<organism evidence="1 4">
    <name type="scientific">Anaerotruncus colihominis</name>
    <dbReference type="NCBI Taxonomy" id="169435"/>
    <lineage>
        <taxon>Bacteria</taxon>
        <taxon>Bacillati</taxon>
        <taxon>Bacillota</taxon>
        <taxon>Clostridia</taxon>
        <taxon>Eubacteriales</taxon>
        <taxon>Oscillospiraceae</taxon>
        <taxon>Anaerotruncus</taxon>
    </lineage>
</organism>
<accession>A0A174NH70</accession>
<evidence type="ECO:0000313" key="2">
    <source>
        <dbReference type="EMBL" id="OUP68613.1"/>
    </source>
</evidence>
<keyword evidence="1" id="KW-0032">Aminotransferase</keyword>
<evidence type="ECO:0000313" key="3">
    <source>
        <dbReference type="EMBL" id="RGE69659.1"/>
    </source>
</evidence>
<dbReference type="SUPFAM" id="SSF53383">
    <property type="entry name" value="PLP-dependent transferases"/>
    <property type="match status" value="1"/>
</dbReference>
<reference evidence="3 6" key="4">
    <citation type="submission" date="2018-08" db="EMBL/GenBank/DDBJ databases">
        <title>A genome reference for cultivated species of the human gut microbiota.</title>
        <authorList>
            <person name="Zou Y."/>
            <person name="Xue W."/>
            <person name="Luo G."/>
        </authorList>
    </citation>
    <scope>NUCLEOTIDE SEQUENCE [LARGE SCALE GENOMIC DNA]</scope>
    <source>
        <strain evidence="3 6">TF05-12AC</strain>
    </source>
</reference>
<keyword evidence="1" id="KW-0808">Transferase</keyword>
<gene>
    <name evidence="2" type="ORF">B5F11_12715</name>
    <name evidence="3" type="ORF">DXC40_00905</name>
    <name evidence="1" type="ORF">ERS852551_00879</name>
</gene>
<dbReference type="InterPro" id="IPR024551">
    <property type="entry name" value="AspAT_Ic"/>
</dbReference>
<dbReference type="AlphaFoldDB" id="A0A174NH70"/>
<dbReference type="EMBL" id="QVME01000001">
    <property type="protein sequence ID" value="RGE69659.1"/>
    <property type="molecule type" value="Genomic_DNA"/>
</dbReference>
<evidence type="ECO:0000313" key="5">
    <source>
        <dbReference type="Proteomes" id="UP000196386"/>
    </source>
</evidence>
<dbReference type="GO" id="GO:0004069">
    <property type="term" value="F:L-aspartate:2-oxoglutarate aminotransferase activity"/>
    <property type="evidence" value="ECO:0007669"/>
    <property type="project" value="InterPro"/>
</dbReference>
<dbReference type="Proteomes" id="UP000196386">
    <property type="component" value="Unassembled WGS sequence"/>
</dbReference>
<dbReference type="PANTHER" id="PTHR43799:SF1">
    <property type="entry name" value="ASPARTATE AMINOTRANSFERASE"/>
    <property type="match status" value="1"/>
</dbReference>
<dbReference type="InterPro" id="IPR015424">
    <property type="entry name" value="PyrdxlP-dep_Trfase"/>
</dbReference>
<reference evidence="2" key="3">
    <citation type="journal article" date="2018" name="BMC Genomics">
        <title>Whole genome sequencing and function prediction of 133 gut anaerobes isolated from chicken caecum in pure cultures.</title>
        <authorList>
            <person name="Medvecky M."/>
            <person name="Cejkova D."/>
            <person name="Polansky O."/>
            <person name="Karasova D."/>
            <person name="Kubasova T."/>
            <person name="Cizek A."/>
            <person name="Rychlik I."/>
        </authorList>
    </citation>
    <scope>NUCLEOTIDE SEQUENCE</scope>
    <source>
        <strain evidence="2">An175</strain>
    </source>
</reference>
<evidence type="ECO:0000313" key="1">
    <source>
        <dbReference type="EMBL" id="CUP46601.1"/>
    </source>
</evidence>
<dbReference type="RefSeq" id="WP_006875638.1">
    <property type="nucleotide sequence ID" value="NZ_CABIWA010000007.1"/>
</dbReference>
<dbReference type="PANTHER" id="PTHR43799">
    <property type="entry name" value="AMINOTRANSFERASE, PUTATIVE-RELATED"/>
    <property type="match status" value="1"/>
</dbReference>
<dbReference type="CDD" id="cd00609">
    <property type="entry name" value="AAT_like"/>
    <property type="match status" value="1"/>
</dbReference>
<dbReference type="Proteomes" id="UP000095765">
    <property type="component" value="Unassembled WGS sequence"/>
</dbReference>
<dbReference type="OrthoDB" id="9802328at2"/>
<dbReference type="Proteomes" id="UP000260828">
    <property type="component" value="Unassembled WGS sequence"/>
</dbReference>
<protein>
    <submittedName>
        <fullName evidence="2 3">Aminotransferase</fullName>
    </submittedName>
    <submittedName>
        <fullName evidence="1">Putative aminotransferase MSMEG_6286</fullName>
    </submittedName>
</protein>
<evidence type="ECO:0000313" key="6">
    <source>
        <dbReference type="Proteomes" id="UP000260828"/>
    </source>
</evidence>
<reference evidence="1 4" key="1">
    <citation type="submission" date="2015-09" db="EMBL/GenBank/DDBJ databases">
        <authorList>
            <consortium name="Pathogen Informatics"/>
        </authorList>
    </citation>
    <scope>NUCLEOTIDE SEQUENCE [LARGE SCALE GENOMIC DNA]</scope>
    <source>
        <strain evidence="1 4">2789STDY5834939</strain>
    </source>
</reference>
<proteinExistence type="predicted"/>
<dbReference type="Gene3D" id="3.90.1150.10">
    <property type="entry name" value="Aspartate Aminotransferase, domain 1"/>
    <property type="match status" value="1"/>
</dbReference>
<dbReference type="InterPro" id="IPR015421">
    <property type="entry name" value="PyrdxlP-dep_Trfase_major"/>
</dbReference>
<dbReference type="EMBL" id="NFKP01000016">
    <property type="protein sequence ID" value="OUP68613.1"/>
    <property type="molecule type" value="Genomic_DNA"/>
</dbReference>